<dbReference type="Gene3D" id="1.25.40.20">
    <property type="entry name" value="Ankyrin repeat-containing domain"/>
    <property type="match status" value="3"/>
</dbReference>
<evidence type="ECO:0000256" key="1">
    <source>
        <dbReference type="PROSITE-ProRule" id="PRU00023"/>
    </source>
</evidence>
<dbReference type="InterPro" id="IPR045319">
    <property type="entry name" value="KAT/AKT"/>
</dbReference>
<dbReference type="InterPro" id="IPR036770">
    <property type="entry name" value="Ankyrin_rpt-contain_sf"/>
</dbReference>
<dbReference type="PANTHER" id="PTHR45743">
    <property type="entry name" value="POTASSIUM CHANNEL AKT1"/>
    <property type="match status" value="1"/>
</dbReference>
<feature type="repeat" description="ANK" evidence="1">
    <location>
        <begin position="33"/>
        <end position="65"/>
    </location>
</feature>
<keyword evidence="1" id="KW-0040">ANK repeat</keyword>
<dbReference type="AlphaFoldDB" id="A0A7S2JCD7"/>
<dbReference type="GO" id="GO:0005249">
    <property type="term" value="F:voltage-gated potassium channel activity"/>
    <property type="evidence" value="ECO:0007669"/>
    <property type="project" value="InterPro"/>
</dbReference>
<dbReference type="Pfam" id="PF12796">
    <property type="entry name" value="Ank_2"/>
    <property type="match status" value="2"/>
</dbReference>
<dbReference type="SMART" id="SM00248">
    <property type="entry name" value="ANK"/>
    <property type="match status" value="5"/>
</dbReference>
<dbReference type="SUPFAM" id="SSF48403">
    <property type="entry name" value="Ankyrin repeat"/>
    <property type="match status" value="1"/>
</dbReference>
<protein>
    <submittedName>
        <fullName evidence="2">Uncharacterized protein</fullName>
    </submittedName>
</protein>
<dbReference type="EMBL" id="HBGU01077413">
    <property type="protein sequence ID" value="CAD9542993.1"/>
    <property type="molecule type" value="Transcribed_RNA"/>
</dbReference>
<sequence length="203" mass="21818">MCVRHLAAAEGNLPIVQYLVKDANASVNMADRWGATPLADAIRHAHAAVAKFLISFGAKLNWDEVRASSELCEMARQGDVYRVELLLLAGCAPDSSDYDQRTCLHLAASEGALSVVESLISHGSPINQLDRWGGTPLRDAVRGGHGKVAQRLYRGGGNLGYTEAQASAELCHLARCGDLNTIKLMLACGADVDVMDYDKRTPL</sequence>
<dbReference type="PROSITE" id="PS50297">
    <property type="entry name" value="ANK_REP_REGION"/>
    <property type="match status" value="2"/>
</dbReference>
<dbReference type="InterPro" id="IPR002110">
    <property type="entry name" value="Ankyrin_rpt"/>
</dbReference>
<accession>A0A7S2JCD7</accession>
<name>A0A7S2JCD7_9EUKA</name>
<dbReference type="PROSITE" id="PS50088">
    <property type="entry name" value="ANK_REPEAT"/>
    <property type="match status" value="2"/>
</dbReference>
<proteinExistence type="predicted"/>
<feature type="repeat" description="ANK" evidence="1">
    <location>
        <begin position="99"/>
        <end position="131"/>
    </location>
</feature>
<evidence type="ECO:0000313" key="2">
    <source>
        <dbReference type="EMBL" id="CAD9542993.1"/>
    </source>
</evidence>
<gene>
    <name evidence="2" type="ORF">CBRE1094_LOCUS42198</name>
</gene>
<reference evidence="2" key="1">
    <citation type="submission" date="2021-01" db="EMBL/GenBank/DDBJ databases">
        <authorList>
            <person name="Corre E."/>
            <person name="Pelletier E."/>
            <person name="Niang G."/>
            <person name="Scheremetjew M."/>
            <person name="Finn R."/>
            <person name="Kale V."/>
            <person name="Holt S."/>
            <person name="Cochrane G."/>
            <person name="Meng A."/>
            <person name="Brown T."/>
            <person name="Cohen L."/>
        </authorList>
    </citation>
    <scope>NUCLEOTIDE SEQUENCE</scope>
    <source>
        <strain evidence="2">UTEX LB 985</strain>
    </source>
</reference>
<organism evidence="2">
    <name type="scientific">Haptolina brevifila</name>
    <dbReference type="NCBI Taxonomy" id="156173"/>
    <lineage>
        <taxon>Eukaryota</taxon>
        <taxon>Haptista</taxon>
        <taxon>Haptophyta</taxon>
        <taxon>Prymnesiophyceae</taxon>
        <taxon>Prymnesiales</taxon>
        <taxon>Prymnesiaceae</taxon>
        <taxon>Haptolina</taxon>
    </lineage>
</organism>